<dbReference type="AlphaFoldDB" id="A0A0F9CAW8"/>
<comment type="caution">
    <text evidence="3">The sequence shown here is derived from an EMBL/GenBank/DDBJ whole genome shotgun (WGS) entry which is preliminary data.</text>
</comment>
<dbReference type="EMBL" id="LAZR01045192">
    <property type="protein sequence ID" value="KKK99469.1"/>
    <property type="molecule type" value="Genomic_DNA"/>
</dbReference>
<organism evidence="3">
    <name type="scientific">marine sediment metagenome</name>
    <dbReference type="NCBI Taxonomy" id="412755"/>
    <lineage>
        <taxon>unclassified sequences</taxon>
        <taxon>metagenomes</taxon>
        <taxon>ecological metagenomes</taxon>
    </lineage>
</organism>
<keyword evidence="1" id="KW-0175">Coiled coil</keyword>
<evidence type="ECO:0000256" key="1">
    <source>
        <dbReference type="SAM" id="Coils"/>
    </source>
</evidence>
<proteinExistence type="predicted"/>
<keyword evidence="2" id="KW-0812">Transmembrane</keyword>
<feature type="coiled-coil region" evidence="1">
    <location>
        <begin position="90"/>
        <end position="120"/>
    </location>
</feature>
<reference evidence="3" key="1">
    <citation type="journal article" date="2015" name="Nature">
        <title>Complex archaea that bridge the gap between prokaryotes and eukaryotes.</title>
        <authorList>
            <person name="Spang A."/>
            <person name="Saw J.H."/>
            <person name="Jorgensen S.L."/>
            <person name="Zaremba-Niedzwiedzka K."/>
            <person name="Martijn J."/>
            <person name="Lind A.E."/>
            <person name="van Eijk R."/>
            <person name="Schleper C."/>
            <person name="Guy L."/>
            <person name="Ettema T.J."/>
        </authorList>
    </citation>
    <scope>NUCLEOTIDE SEQUENCE</scope>
</reference>
<feature type="transmembrane region" description="Helical" evidence="2">
    <location>
        <begin position="337"/>
        <end position="366"/>
    </location>
</feature>
<protein>
    <recommendedName>
        <fullName evidence="4">Phage tail tape measure protein domain-containing protein</fullName>
    </recommendedName>
</protein>
<feature type="non-terminal residue" evidence="3">
    <location>
        <position position="455"/>
    </location>
</feature>
<keyword evidence="2" id="KW-1133">Transmembrane helix</keyword>
<name>A0A0F9CAW8_9ZZZZ</name>
<sequence length="455" mass="47929">QLKNAFSDLQESGGRLVAEALEPVTRWLTKIISDAASARQRLAELKQLLGDAGWAEATSTYEGMAAALNTLAGEAAVIREEIKRIDVRLIFGKKEDLAEIEEAMETLRRAMRRLAEQRGLDAAAAKAASDAAVAEAAKAAALAKHMDLLNAAFGRTKAGREAALRAELAYWEKTLPFAINTREQVEAVIEMYQEQLDTLLGIKEVGEELIIVYDEFGRVLQMAAINMANLSGLEARGAGTDRRLPSGALPAGTEAGGGGGVGGDVLASLAAAFMQIESLAMVLDPLTTIFETMAAVLEPLINTALAPLVGLLTVMGQMLGAMLMPVIAALTPIIQDLVSVIASFLMPVFVLLAPILGIVTFALDILGPIIQMVAKSLDQMARPVEILAVVIGALIDWIVALGTVIYYIVSLQWGKLGSVKAGPSLGEIASAIGAVLKRPPLEFGEQLAGVGAGVL</sequence>
<evidence type="ECO:0000256" key="2">
    <source>
        <dbReference type="SAM" id="Phobius"/>
    </source>
</evidence>
<accession>A0A0F9CAW8</accession>
<keyword evidence="2" id="KW-0472">Membrane</keyword>
<feature type="transmembrane region" description="Helical" evidence="2">
    <location>
        <begin position="308"/>
        <end position="330"/>
    </location>
</feature>
<feature type="transmembrane region" description="Helical" evidence="2">
    <location>
        <begin position="386"/>
        <end position="409"/>
    </location>
</feature>
<gene>
    <name evidence="3" type="ORF">LCGC14_2632440</name>
</gene>
<evidence type="ECO:0000313" key="3">
    <source>
        <dbReference type="EMBL" id="KKK99469.1"/>
    </source>
</evidence>
<feature type="non-terminal residue" evidence="3">
    <location>
        <position position="1"/>
    </location>
</feature>
<evidence type="ECO:0008006" key="4">
    <source>
        <dbReference type="Google" id="ProtNLM"/>
    </source>
</evidence>